<evidence type="ECO:0000313" key="2">
    <source>
        <dbReference type="EMBL" id="BDS07512.1"/>
    </source>
</evidence>
<reference evidence="2" key="1">
    <citation type="submission" date="2024-07" db="EMBL/GenBank/DDBJ databases">
        <title>Complete genome sequence of Verrucomicrobiaceae bacterium NT6N.</title>
        <authorList>
            <person name="Huang C."/>
            <person name="Takami H."/>
            <person name="Hamasaki K."/>
        </authorList>
    </citation>
    <scope>NUCLEOTIDE SEQUENCE</scope>
    <source>
        <strain evidence="2">NT6N</strain>
    </source>
</reference>
<dbReference type="KEGG" id="osu:NT6N_25520"/>
<evidence type="ECO:0000256" key="1">
    <source>
        <dbReference type="SAM" id="MobiDB-lite"/>
    </source>
</evidence>
<dbReference type="AlphaFoldDB" id="A0AAT9FNG8"/>
<name>A0AAT9FNG8_9BACT</name>
<feature type="compositionally biased region" description="Pro residues" evidence="1">
    <location>
        <begin position="77"/>
        <end position="95"/>
    </location>
</feature>
<dbReference type="EMBL" id="AP026866">
    <property type="protein sequence ID" value="BDS07512.1"/>
    <property type="molecule type" value="Genomic_DNA"/>
</dbReference>
<proteinExistence type="predicted"/>
<sequence>MRVVFPLAFLLVAAALVLVVLQAVGFVNLWDFKTGSTPTAPPTPKPTAPSEVKSDVQPDVPAPDATPNPESIQTPSPAAPTPPPKPVTEPAPPTAPGEFPDLAPPPAPGGVSSKPPAAPGAATSPQVKNPPKAGSLVEGRRFLANEILDQFLSAKTLEERLPLMTKSTRSHEDLKKSCLAGPLKTVKSNYFAEMVPRLEDDMRQYLYYVSFEDKTEIRERLLMVVQVVERPGIHPPRVHADAFIEHYEKLLENYAEKPTEKITTFHCIAEARTADLVKNLPEELKSQMIRLEIKSHPRGEPAFDAFLSKNSPLMDRIGPRGDFPYVEPRFCVLSFRWNTKNAEHKFIELTDIVTLGWEK</sequence>
<organism evidence="2">
    <name type="scientific">Oceaniferula spumae</name>
    <dbReference type="NCBI Taxonomy" id="2979115"/>
    <lineage>
        <taxon>Bacteria</taxon>
        <taxon>Pseudomonadati</taxon>
        <taxon>Verrucomicrobiota</taxon>
        <taxon>Verrucomicrobiia</taxon>
        <taxon>Verrucomicrobiales</taxon>
        <taxon>Verrucomicrobiaceae</taxon>
        <taxon>Oceaniferula</taxon>
    </lineage>
</organism>
<accession>A0AAT9FNG8</accession>
<protein>
    <submittedName>
        <fullName evidence="2">Uncharacterized protein</fullName>
    </submittedName>
</protein>
<feature type="region of interest" description="Disordered" evidence="1">
    <location>
        <begin position="33"/>
        <end position="134"/>
    </location>
</feature>
<gene>
    <name evidence="2" type="ORF">NT6N_25520</name>
</gene>